<evidence type="ECO:0000256" key="5">
    <source>
        <dbReference type="ARBA" id="ARBA00023136"/>
    </source>
</evidence>
<keyword evidence="4 7" id="KW-1133">Transmembrane helix</keyword>
<dbReference type="PROSITE" id="PS01022">
    <property type="entry name" value="PTR2_1"/>
    <property type="match status" value="1"/>
</dbReference>
<feature type="transmembrane region" description="Helical" evidence="7">
    <location>
        <begin position="207"/>
        <end position="233"/>
    </location>
</feature>
<feature type="transmembrane region" description="Helical" evidence="7">
    <location>
        <begin position="404"/>
        <end position="425"/>
    </location>
</feature>
<dbReference type="OrthoDB" id="8904098at2759"/>
<dbReference type="InterPro" id="IPR000109">
    <property type="entry name" value="POT_fam"/>
</dbReference>
<dbReference type="Gene3D" id="1.20.1250.20">
    <property type="entry name" value="MFS general substrate transporter like domains"/>
    <property type="match status" value="1"/>
</dbReference>
<dbReference type="InterPro" id="IPR018456">
    <property type="entry name" value="PTR2_symporter_CS"/>
</dbReference>
<feature type="transmembrane region" description="Helical" evidence="7">
    <location>
        <begin position="89"/>
        <end position="112"/>
    </location>
</feature>
<feature type="transmembrane region" description="Helical" evidence="7">
    <location>
        <begin position="132"/>
        <end position="152"/>
    </location>
</feature>
<name>A0A6P6SXM1_COFAR</name>
<dbReference type="GO" id="GO:0006857">
    <property type="term" value="P:oligopeptide transport"/>
    <property type="evidence" value="ECO:0007669"/>
    <property type="project" value="InterPro"/>
</dbReference>
<comment type="similarity">
    <text evidence="6">Belongs to the major facilitator superfamily. Phosphate:H(+) symporter (TC 2.A.1.9) family.</text>
</comment>
<dbReference type="CDD" id="cd17416">
    <property type="entry name" value="MFS_NPF1_2"/>
    <property type="match status" value="1"/>
</dbReference>
<sequence>MELCSDSMTTVQQVSKRKGGLITMPFIIANEAFERVASVGLHINMILYLTGEYHFDNATGASILFWWAAISNFLPTFGAFLSDSYLGRFRVIALGTVVSLLGQAALWLTALLPEARPPHCPHYPDNCAKPNAGQLALLFSAFALMSIGAGGIRPCSLAFGADQFDNPENPKNQRILQSFFNWYYASVAISVIIAIIVIVYIQNKLGWVLGFGVPVALMLVSTITFLLGSKLYVVVKANKSLMTGFAQVLVVAWKNKHLALPPKNSDGGYHHEKGSNLVSPTEKLRFFNKACIARNLDGGLEADGSIWDPWKACTVEQVENLKALIKVLPIWSTSIMIAVTISQNSFPLLQAGTMDRRIIGNFKIPPAWLYVFAVLTMGIWVAIYDRILVPWLAKYTKHKRGLSFELRIGTGLFLSCLATGMAAAVERTRRNRAISLGLAENPLSVVNMSVFWLAPQYCMTGLAEAFNAIGQIEFYYAHFPKSMASIGVALFALGLAVGNLVASLIVLIVDHASKTDGKPSWVSNNLNEGHYDYYYWVLCLLSFVNFFYFIFLYLFVDCYGEEKFRDNNEGECMEEKEEASAKSVSNVF</sequence>
<proteinExistence type="inferred from homology"/>
<feature type="transmembrane region" description="Helical" evidence="7">
    <location>
        <begin position="63"/>
        <end position="82"/>
    </location>
</feature>
<evidence type="ECO:0000256" key="3">
    <source>
        <dbReference type="ARBA" id="ARBA00022692"/>
    </source>
</evidence>
<dbReference type="PANTHER" id="PTHR11654">
    <property type="entry name" value="OLIGOPEPTIDE TRANSPORTER-RELATED"/>
    <property type="match status" value="1"/>
</dbReference>
<dbReference type="Pfam" id="PF00854">
    <property type="entry name" value="PTR2"/>
    <property type="match status" value="1"/>
</dbReference>
<dbReference type="Proteomes" id="UP001652660">
    <property type="component" value="Chromosome 6c"/>
</dbReference>
<evidence type="ECO:0000256" key="7">
    <source>
        <dbReference type="SAM" id="Phobius"/>
    </source>
</evidence>
<evidence type="ECO:0000313" key="8">
    <source>
        <dbReference type="Proteomes" id="UP001652660"/>
    </source>
</evidence>
<feature type="transmembrane region" description="Helical" evidence="7">
    <location>
        <begin position="488"/>
        <end position="513"/>
    </location>
</feature>
<reference evidence="8" key="1">
    <citation type="journal article" date="2025" name="Foods">
        <title>Unveiling the Microbial Signatures of Arabica Coffee Cherries: Insights into Ripeness Specific Diversity, Functional Traits, and Implications for Quality and Safety.</title>
        <authorList>
            <consortium name="RefSeq"/>
            <person name="Tenea G.N."/>
            <person name="Cifuentes V."/>
            <person name="Reyes P."/>
            <person name="Cevallos-Vallejos M."/>
        </authorList>
    </citation>
    <scope>NUCLEOTIDE SEQUENCE [LARGE SCALE GENOMIC DNA]</scope>
</reference>
<dbReference type="GeneID" id="113692432"/>
<evidence type="ECO:0000256" key="6">
    <source>
        <dbReference type="ARBA" id="ARBA00044504"/>
    </source>
</evidence>
<feature type="transmembrane region" description="Helical" evidence="7">
    <location>
        <begin position="181"/>
        <end position="201"/>
    </location>
</feature>
<keyword evidence="5 7" id="KW-0472">Membrane</keyword>
<reference evidence="10" key="2">
    <citation type="submission" date="2025-05" db="UniProtKB">
        <authorList>
            <consortium name="RefSeq"/>
        </authorList>
    </citation>
    <scope>IDENTIFICATION</scope>
    <source>
        <tissue evidence="9 10">Leaves</tissue>
    </source>
</reference>
<dbReference type="RefSeq" id="XP_071908789.1">
    <property type="nucleotide sequence ID" value="XM_072052688.1"/>
</dbReference>
<protein>
    <submittedName>
        <fullName evidence="9 10">Protein NRT1/ PTR FAMILY 1.2-like</fullName>
    </submittedName>
</protein>
<dbReference type="SUPFAM" id="SSF103473">
    <property type="entry name" value="MFS general substrate transporter"/>
    <property type="match status" value="1"/>
</dbReference>
<keyword evidence="3 7" id="KW-0812">Transmembrane</keyword>
<dbReference type="InterPro" id="IPR036259">
    <property type="entry name" value="MFS_trans_sf"/>
</dbReference>
<evidence type="ECO:0000313" key="9">
    <source>
        <dbReference type="RefSeq" id="XP_027066644.1"/>
    </source>
</evidence>
<organism evidence="8 10">
    <name type="scientific">Coffea arabica</name>
    <name type="common">Arabian coffee</name>
    <dbReference type="NCBI Taxonomy" id="13443"/>
    <lineage>
        <taxon>Eukaryota</taxon>
        <taxon>Viridiplantae</taxon>
        <taxon>Streptophyta</taxon>
        <taxon>Embryophyta</taxon>
        <taxon>Tracheophyta</taxon>
        <taxon>Spermatophyta</taxon>
        <taxon>Magnoliopsida</taxon>
        <taxon>eudicotyledons</taxon>
        <taxon>Gunneridae</taxon>
        <taxon>Pentapetalae</taxon>
        <taxon>asterids</taxon>
        <taxon>lamiids</taxon>
        <taxon>Gentianales</taxon>
        <taxon>Rubiaceae</taxon>
        <taxon>Ixoroideae</taxon>
        <taxon>Gardenieae complex</taxon>
        <taxon>Bertiereae - Coffeeae clade</taxon>
        <taxon>Coffeeae</taxon>
        <taxon>Coffea</taxon>
    </lineage>
</organism>
<evidence type="ECO:0000256" key="2">
    <source>
        <dbReference type="ARBA" id="ARBA00005982"/>
    </source>
</evidence>
<feature type="transmembrane region" description="Helical" evidence="7">
    <location>
        <begin position="367"/>
        <end position="384"/>
    </location>
</feature>
<dbReference type="AlphaFoldDB" id="A0A6P6SXM1"/>
<feature type="transmembrane region" description="Helical" evidence="7">
    <location>
        <begin position="533"/>
        <end position="556"/>
    </location>
</feature>
<evidence type="ECO:0000313" key="10">
    <source>
        <dbReference type="RefSeq" id="XP_071908789.1"/>
    </source>
</evidence>
<dbReference type="GO" id="GO:0016020">
    <property type="term" value="C:membrane"/>
    <property type="evidence" value="ECO:0007669"/>
    <property type="project" value="UniProtKB-SubCell"/>
</dbReference>
<keyword evidence="8" id="KW-1185">Reference proteome</keyword>
<accession>A0A6P6SXM1</accession>
<gene>
    <name evidence="9 10" type="primary">LOC113692432</name>
</gene>
<evidence type="ECO:0000256" key="4">
    <source>
        <dbReference type="ARBA" id="ARBA00022989"/>
    </source>
</evidence>
<dbReference type="GO" id="GO:0022857">
    <property type="term" value="F:transmembrane transporter activity"/>
    <property type="evidence" value="ECO:0007669"/>
    <property type="project" value="InterPro"/>
</dbReference>
<evidence type="ECO:0000256" key="1">
    <source>
        <dbReference type="ARBA" id="ARBA00004141"/>
    </source>
</evidence>
<comment type="subcellular location">
    <subcellularLocation>
        <location evidence="1">Membrane</location>
        <topology evidence="1">Multi-pass membrane protein</topology>
    </subcellularLocation>
</comment>
<comment type="similarity">
    <text evidence="2">Belongs to the major facilitator superfamily. Proton-dependent oligopeptide transporter (POT/PTR) (TC 2.A.17) family.</text>
</comment>
<dbReference type="RefSeq" id="XP_027066644.1">
    <property type="nucleotide sequence ID" value="XM_027210843.1"/>
</dbReference>